<dbReference type="GO" id="GO:0003700">
    <property type="term" value="F:DNA-binding transcription factor activity"/>
    <property type="evidence" value="ECO:0007669"/>
    <property type="project" value="TreeGrafter"/>
</dbReference>
<dbReference type="Gene3D" id="3.40.50.2300">
    <property type="match status" value="2"/>
</dbReference>
<accession>A0A7Y9I4Y4</accession>
<dbReference type="CDD" id="cd06267">
    <property type="entry name" value="PBP1_LacI_sugar_binding-like"/>
    <property type="match status" value="1"/>
</dbReference>
<keyword evidence="2" id="KW-0238">DNA-binding</keyword>
<organism evidence="5 6">
    <name type="scientific">Microlunatus parietis</name>
    <dbReference type="NCBI Taxonomy" id="682979"/>
    <lineage>
        <taxon>Bacteria</taxon>
        <taxon>Bacillati</taxon>
        <taxon>Actinomycetota</taxon>
        <taxon>Actinomycetes</taxon>
        <taxon>Propionibacteriales</taxon>
        <taxon>Propionibacteriaceae</taxon>
        <taxon>Microlunatus</taxon>
    </lineage>
</organism>
<dbReference type="InterPro" id="IPR010982">
    <property type="entry name" value="Lambda_DNA-bd_dom_sf"/>
</dbReference>
<keyword evidence="6" id="KW-1185">Reference proteome</keyword>
<dbReference type="PROSITE" id="PS50932">
    <property type="entry name" value="HTH_LACI_2"/>
    <property type="match status" value="1"/>
</dbReference>
<dbReference type="Pfam" id="PF00532">
    <property type="entry name" value="Peripla_BP_1"/>
    <property type="match status" value="1"/>
</dbReference>
<dbReference type="InterPro" id="IPR028082">
    <property type="entry name" value="Peripla_BP_I"/>
</dbReference>
<sequence length="328" mass="35158">MARVAGVSPALVSYVLNGGPRPVSAEARERVLAAVAELNYRPNRIARALRENRTHSIAMLMPDHRNPHFGELAQAVEDEAFRNDYMLIIGTADNQTERESAYLRAFVDRQVDGLLLISAASHPDVSMLDEVRLPVVLLDRAPQGTGFSSVVIDNRTAAAEAVEHLLSHDRSNPVCLAGPAEIDAVQERVAGWQDALDRAGMTAAAPVHTSFSSEGGYRAMRELITSGREIDAVFATSDAQAIGAIAACAEAGLRVPDDLAVVGFDGTEAGRYGQPSLTSVDQDVAALARTALETLVGLVRREHTEAVHRVLRPRLRIGRSCGCTPEGP</sequence>
<dbReference type="CDD" id="cd01392">
    <property type="entry name" value="HTH_LacI"/>
    <property type="match status" value="1"/>
</dbReference>
<dbReference type="PANTHER" id="PTHR30146:SF109">
    <property type="entry name" value="HTH-TYPE TRANSCRIPTIONAL REGULATOR GALS"/>
    <property type="match status" value="1"/>
</dbReference>
<name>A0A7Y9I4Y4_9ACTN</name>
<dbReference type="Gene3D" id="1.10.260.40">
    <property type="entry name" value="lambda repressor-like DNA-binding domains"/>
    <property type="match status" value="1"/>
</dbReference>
<dbReference type="GO" id="GO:0000976">
    <property type="term" value="F:transcription cis-regulatory region binding"/>
    <property type="evidence" value="ECO:0007669"/>
    <property type="project" value="TreeGrafter"/>
</dbReference>
<gene>
    <name evidence="5" type="ORF">BKA15_001705</name>
</gene>
<evidence type="ECO:0000256" key="1">
    <source>
        <dbReference type="ARBA" id="ARBA00023015"/>
    </source>
</evidence>
<feature type="domain" description="HTH lacI-type" evidence="4">
    <location>
        <begin position="1"/>
        <end position="51"/>
    </location>
</feature>
<proteinExistence type="predicted"/>
<evidence type="ECO:0000313" key="5">
    <source>
        <dbReference type="EMBL" id="NYE70376.1"/>
    </source>
</evidence>
<dbReference type="EMBL" id="JACCBU010000001">
    <property type="protein sequence ID" value="NYE70376.1"/>
    <property type="molecule type" value="Genomic_DNA"/>
</dbReference>
<dbReference type="SUPFAM" id="SSF47413">
    <property type="entry name" value="lambda repressor-like DNA-binding domains"/>
    <property type="match status" value="1"/>
</dbReference>
<evidence type="ECO:0000256" key="3">
    <source>
        <dbReference type="ARBA" id="ARBA00023163"/>
    </source>
</evidence>
<comment type="caution">
    <text evidence="5">The sequence shown here is derived from an EMBL/GenBank/DDBJ whole genome shotgun (WGS) entry which is preliminary data.</text>
</comment>
<dbReference type="AlphaFoldDB" id="A0A7Y9I4Y4"/>
<protein>
    <submittedName>
        <fullName evidence="5">LacI family transcriptional regulator</fullName>
    </submittedName>
</protein>
<dbReference type="SUPFAM" id="SSF53822">
    <property type="entry name" value="Periplasmic binding protein-like I"/>
    <property type="match status" value="1"/>
</dbReference>
<dbReference type="InterPro" id="IPR000843">
    <property type="entry name" value="HTH_LacI"/>
</dbReference>
<dbReference type="SMART" id="SM00354">
    <property type="entry name" value="HTH_LACI"/>
    <property type="match status" value="1"/>
</dbReference>
<dbReference type="InterPro" id="IPR001761">
    <property type="entry name" value="Peripla_BP/Lac1_sug-bd_dom"/>
</dbReference>
<dbReference type="Pfam" id="PF00356">
    <property type="entry name" value="LacI"/>
    <property type="match status" value="1"/>
</dbReference>
<dbReference type="PANTHER" id="PTHR30146">
    <property type="entry name" value="LACI-RELATED TRANSCRIPTIONAL REPRESSOR"/>
    <property type="match status" value="1"/>
</dbReference>
<evidence type="ECO:0000256" key="2">
    <source>
        <dbReference type="ARBA" id="ARBA00023125"/>
    </source>
</evidence>
<evidence type="ECO:0000259" key="4">
    <source>
        <dbReference type="PROSITE" id="PS50932"/>
    </source>
</evidence>
<reference evidence="5 6" key="1">
    <citation type="submission" date="2020-07" db="EMBL/GenBank/DDBJ databases">
        <title>Sequencing the genomes of 1000 actinobacteria strains.</title>
        <authorList>
            <person name="Klenk H.-P."/>
        </authorList>
    </citation>
    <scope>NUCLEOTIDE SEQUENCE [LARGE SCALE GENOMIC DNA]</scope>
    <source>
        <strain evidence="5 6">DSM 22083</strain>
    </source>
</reference>
<evidence type="ECO:0000313" key="6">
    <source>
        <dbReference type="Proteomes" id="UP000569914"/>
    </source>
</evidence>
<dbReference type="Proteomes" id="UP000569914">
    <property type="component" value="Unassembled WGS sequence"/>
</dbReference>
<keyword evidence="1" id="KW-0805">Transcription regulation</keyword>
<keyword evidence="3" id="KW-0804">Transcription</keyword>